<protein>
    <submittedName>
        <fullName evidence="1">Uncharacterized protein</fullName>
    </submittedName>
</protein>
<gene>
    <name evidence="1" type="ORF">DUI87_14975</name>
</gene>
<dbReference type="Proteomes" id="UP000269221">
    <property type="component" value="Unassembled WGS sequence"/>
</dbReference>
<evidence type="ECO:0000313" key="1">
    <source>
        <dbReference type="EMBL" id="RMC08726.1"/>
    </source>
</evidence>
<organism evidence="1 2">
    <name type="scientific">Hirundo rustica rustica</name>
    <dbReference type="NCBI Taxonomy" id="333673"/>
    <lineage>
        <taxon>Eukaryota</taxon>
        <taxon>Metazoa</taxon>
        <taxon>Chordata</taxon>
        <taxon>Craniata</taxon>
        <taxon>Vertebrata</taxon>
        <taxon>Euteleostomi</taxon>
        <taxon>Archelosauria</taxon>
        <taxon>Archosauria</taxon>
        <taxon>Dinosauria</taxon>
        <taxon>Saurischia</taxon>
        <taxon>Theropoda</taxon>
        <taxon>Coelurosauria</taxon>
        <taxon>Aves</taxon>
        <taxon>Neognathae</taxon>
        <taxon>Neoaves</taxon>
        <taxon>Telluraves</taxon>
        <taxon>Australaves</taxon>
        <taxon>Passeriformes</taxon>
        <taxon>Sylvioidea</taxon>
        <taxon>Hirundinidae</taxon>
        <taxon>Hirundo</taxon>
    </lineage>
</organism>
<dbReference type="EMBL" id="QRBI01000117">
    <property type="protein sequence ID" value="RMC08726.1"/>
    <property type="molecule type" value="Genomic_DNA"/>
</dbReference>
<proteinExistence type="predicted"/>
<sequence length="150" mass="17351">MATRRTSVRLDVGNLHLFRSLPASSLPPPYRQVGIPGLKEKGFWPGHPPHMLQQDLLQLKCWENPRMQDSIWHIVGDEPWPMQRLEGKIFVLPKAPYHLGITAERAKLVTQPHHWLGPSYEKMVKAMEKEDTQPDLELMEHDVFTPDGYN</sequence>
<name>A0A3M0K6A6_HIRRU</name>
<accession>A0A3M0K6A6</accession>
<evidence type="ECO:0000313" key="2">
    <source>
        <dbReference type="Proteomes" id="UP000269221"/>
    </source>
</evidence>
<comment type="caution">
    <text evidence="1">The sequence shown here is derived from an EMBL/GenBank/DDBJ whole genome shotgun (WGS) entry which is preliminary data.</text>
</comment>
<keyword evidence="2" id="KW-1185">Reference proteome</keyword>
<reference evidence="1 2" key="1">
    <citation type="submission" date="2018-07" db="EMBL/GenBank/DDBJ databases">
        <title>A high quality draft genome assembly of the barn swallow (H. rustica rustica).</title>
        <authorList>
            <person name="Formenti G."/>
            <person name="Chiara M."/>
            <person name="Poveda L."/>
            <person name="Francoijs K.-J."/>
            <person name="Bonisoli-Alquati A."/>
            <person name="Canova L."/>
            <person name="Gianfranceschi L."/>
            <person name="Horner D.S."/>
            <person name="Saino N."/>
        </authorList>
    </citation>
    <scope>NUCLEOTIDE SEQUENCE [LARGE SCALE GENOMIC DNA]</scope>
    <source>
        <strain evidence="1">Chelidonia</strain>
        <tissue evidence="1">Blood</tissue>
    </source>
</reference>
<dbReference type="AlphaFoldDB" id="A0A3M0K6A6"/>